<feature type="region of interest" description="Disordered" evidence="1">
    <location>
        <begin position="594"/>
        <end position="738"/>
    </location>
</feature>
<keyword evidence="4" id="KW-1185">Reference proteome</keyword>
<evidence type="ECO:0000313" key="4">
    <source>
        <dbReference type="Proteomes" id="UP001159042"/>
    </source>
</evidence>
<evidence type="ECO:0000313" key="3">
    <source>
        <dbReference type="EMBL" id="KAJ8913546.1"/>
    </source>
</evidence>
<protein>
    <submittedName>
        <fullName evidence="3">Uncharacterized protein</fullName>
    </submittedName>
</protein>
<accession>A0AAV8VGM8</accession>
<feature type="compositionally biased region" description="Low complexity" evidence="1">
    <location>
        <begin position="716"/>
        <end position="727"/>
    </location>
</feature>
<evidence type="ECO:0000256" key="1">
    <source>
        <dbReference type="SAM" id="MobiDB-lite"/>
    </source>
</evidence>
<dbReference type="Proteomes" id="UP001159042">
    <property type="component" value="Unassembled WGS sequence"/>
</dbReference>
<name>A0AAV8VGM8_9CUCU</name>
<dbReference type="EMBL" id="JANEYG010000092">
    <property type="protein sequence ID" value="KAJ8913546.1"/>
    <property type="molecule type" value="Genomic_DNA"/>
</dbReference>
<proteinExistence type="predicted"/>
<keyword evidence="2" id="KW-0472">Membrane</keyword>
<gene>
    <name evidence="3" type="ORF">NQ315_017097</name>
</gene>
<comment type="caution">
    <text evidence="3">The sequence shown here is derived from an EMBL/GenBank/DDBJ whole genome shotgun (WGS) entry which is preliminary data.</text>
</comment>
<sequence>MSLEARCDLLSRFCVIGGGKWCRMPSDVVTFAVSTGLGVSVLAGIISGVCYVLAHGIGRRSNRKPKEWYCDVCGTYLRSIDGILEGDKVVTCTKCKGSVCKRRCSSLTKQEGWTCRSCFRPSDSWFQGILNAIQPSNKVNRTRMNADSFNEIDEDLEAIRKKEKEQVRDFIERLVNVMLGENVDDASVTKLYNDTHYDAIFDRYHQDLSNALTDLGSALHISIASKLDGDGCHNIDEAAATVVAGFPLNQAKSEGIKMFFTVFVSVVVTLWILFCAALYTFHYVVEVVLDLPITGQSPCTAHAALKQLVERLLRETVNLPNLQKAQENPPSDKSNRTYEDLLATAIINKVITSCQNNLPSSSAASVSSRVSNSSRNQDKEYFFGEETIENKWKTTDPDSSSMSSLEEWLQSDSSFGSKKYVDRVTLTIKQDIEEVTQSESEDEEDDTEYFRSTSLLNDDESNWFLQKKQFQGTHSPVPVPMLVPNPTTEAKVLIGDKEVDDTSDLSDIASDYEDTDPVPGRQSLIVESKTVIGGKNPLHNGGSESESSGDSGVKEVGSRDRSGYDGPIFVSKTDITVDDDNVEDASILSVYSNTEKEAEYTERYGSLPRTIVKVPAPTPPSRPSLQKAEIPESTKPKGAVTEPDTGKSNGTNDDEEEQRKIKEFTGRYSKREKEKWKHAIEMKNNPYSKENIEKRIQRSHSAASSLFGPDYYARQASSPSGGKASPSEAREVIWPPPKPKEETLYKAVPVVVAHEEAPISPEIKYQTPIVVEVAEQESSELTSDSDLSYINFYDVENSQIYKKSTNSEQVTLIEAKLLPEEPLIEIQEKSDMNGNLASEKDKHPSEADAPVPSERKILSKGKVEDKPNFVKATPTVRQRTLTGKPDNARALKRAKSETDLLDDSFDKRPTVLGKKKDNTLISKIYLDPTVRNFALHNRNQLPVKDVETSKPPLRNQHSIDANVFALATSNEPKKNVYNSDDGITLNHNRKKSYYSSEEDLSLHETAPSFRGFHNSHVRSSRLSSRPSVSSEDGLLSDSSTTLEKPCKAKSTRSFIYSSSEDLLSIDETEKVHKKKDNTLISKIYQDPNVRNFALTNREYMPVPEEEIPPLTPKTPKPFHSSHEDLLLSDHSINQFADVEKTVRESNGASISSSISMDSLRIEETPKHGREEPVYERKMTTPDPDIDELARKKIVHNILGQFQPNQSKVQIVSRPRERKISTDSEEVSISVKDLKKRFENNDAKNKVVSSLTARSLSRQMRETLKN</sequence>
<feature type="region of interest" description="Disordered" evidence="1">
    <location>
        <begin position="834"/>
        <end position="858"/>
    </location>
</feature>
<keyword evidence="2" id="KW-0812">Transmembrane</keyword>
<organism evidence="3 4">
    <name type="scientific">Exocentrus adspersus</name>
    <dbReference type="NCBI Taxonomy" id="1586481"/>
    <lineage>
        <taxon>Eukaryota</taxon>
        <taxon>Metazoa</taxon>
        <taxon>Ecdysozoa</taxon>
        <taxon>Arthropoda</taxon>
        <taxon>Hexapoda</taxon>
        <taxon>Insecta</taxon>
        <taxon>Pterygota</taxon>
        <taxon>Neoptera</taxon>
        <taxon>Endopterygota</taxon>
        <taxon>Coleoptera</taxon>
        <taxon>Polyphaga</taxon>
        <taxon>Cucujiformia</taxon>
        <taxon>Chrysomeloidea</taxon>
        <taxon>Cerambycidae</taxon>
        <taxon>Lamiinae</taxon>
        <taxon>Acanthocinini</taxon>
        <taxon>Exocentrus</taxon>
    </lineage>
</organism>
<feature type="region of interest" description="Disordered" evidence="1">
    <location>
        <begin position="532"/>
        <end position="571"/>
    </location>
</feature>
<reference evidence="3 4" key="1">
    <citation type="journal article" date="2023" name="Insect Mol. Biol.">
        <title>Genome sequencing provides insights into the evolution of gene families encoding plant cell wall-degrading enzymes in longhorned beetles.</title>
        <authorList>
            <person name="Shin N.R."/>
            <person name="Okamura Y."/>
            <person name="Kirsch R."/>
            <person name="Pauchet Y."/>
        </authorList>
    </citation>
    <scope>NUCLEOTIDE SEQUENCE [LARGE SCALE GENOMIC DNA]</scope>
    <source>
        <strain evidence="3">EAD_L_NR</strain>
    </source>
</reference>
<feature type="transmembrane region" description="Helical" evidence="2">
    <location>
        <begin position="258"/>
        <end position="281"/>
    </location>
</feature>
<feature type="compositionally biased region" description="Low complexity" evidence="1">
    <location>
        <begin position="1020"/>
        <end position="1030"/>
    </location>
</feature>
<feature type="transmembrane region" description="Helical" evidence="2">
    <location>
        <begin position="28"/>
        <end position="54"/>
    </location>
</feature>
<feature type="compositionally biased region" description="Basic and acidic residues" evidence="1">
    <location>
        <begin position="657"/>
        <end position="681"/>
    </location>
</feature>
<feature type="compositionally biased region" description="Low complexity" evidence="1">
    <location>
        <begin position="541"/>
        <end position="551"/>
    </location>
</feature>
<evidence type="ECO:0000256" key="2">
    <source>
        <dbReference type="SAM" id="Phobius"/>
    </source>
</evidence>
<keyword evidence="2" id="KW-1133">Transmembrane helix</keyword>
<feature type="compositionally biased region" description="Basic and acidic residues" evidence="1">
    <location>
        <begin position="552"/>
        <end position="563"/>
    </location>
</feature>
<feature type="region of interest" description="Disordered" evidence="1">
    <location>
        <begin position="1010"/>
        <end position="1042"/>
    </location>
</feature>
<dbReference type="AlphaFoldDB" id="A0AAV8VGM8"/>